<evidence type="ECO:0000313" key="10">
    <source>
        <dbReference type="Proteomes" id="UP000244934"/>
    </source>
</evidence>
<dbReference type="Gene3D" id="1.10.8.640">
    <property type="entry name" value="Cytochrome C biogenesis protein"/>
    <property type="match status" value="1"/>
</dbReference>
<keyword evidence="4 7" id="KW-0732">Signal</keyword>
<keyword evidence="2 7" id="KW-0349">Heme</keyword>
<dbReference type="Proteomes" id="UP000244934">
    <property type="component" value="Unassembled WGS sequence"/>
</dbReference>
<dbReference type="PANTHER" id="PTHR47870:SF1">
    <property type="entry name" value="CYTOCHROME C-TYPE BIOGENESIS PROTEIN CCMH"/>
    <property type="match status" value="1"/>
</dbReference>
<evidence type="ECO:0000256" key="1">
    <source>
        <dbReference type="ARBA" id="ARBA00010342"/>
    </source>
</evidence>
<feature type="transmembrane region" description="Helical" evidence="7">
    <location>
        <begin position="108"/>
        <end position="129"/>
    </location>
</feature>
<sequence>MAVIPRALMALLVAALLMLTGTAGADDLHHFDDPALQARYDGLTASLRCPKCQNQAIGDSGSPIAGDMRTYVARALRRGDSDEDIRQAMVDRFGDYVLYRPRLEWRTIALWAGPGVVVLLGVAAIAALIRSRRLERAQALNSDERQRLETLLSRHERSNHQDRSQQ</sequence>
<comment type="function">
    <text evidence="7">Possible subunit of a heme lyase.</text>
</comment>
<dbReference type="GO" id="GO:0046872">
    <property type="term" value="F:metal ion binding"/>
    <property type="evidence" value="ECO:0007669"/>
    <property type="project" value="UniProtKB-KW"/>
</dbReference>
<evidence type="ECO:0000256" key="6">
    <source>
        <dbReference type="ARBA" id="ARBA00023004"/>
    </source>
</evidence>
<dbReference type="AlphaFoldDB" id="A0A2R8CJ66"/>
<keyword evidence="6 7" id="KW-0408">Iron</keyword>
<reference evidence="10" key="1">
    <citation type="submission" date="2018-03" db="EMBL/GenBank/DDBJ databases">
        <authorList>
            <person name="Navarro De La Torre S."/>
        </authorList>
    </citation>
    <scope>NUCLEOTIDE SEQUENCE [LARGE SCALE GENOMIC DNA]</scope>
    <source>
        <strain evidence="10">EAod3</strain>
    </source>
</reference>
<evidence type="ECO:0000256" key="4">
    <source>
        <dbReference type="ARBA" id="ARBA00022729"/>
    </source>
</evidence>
<dbReference type="EMBL" id="ONZI01000001">
    <property type="protein sequence ID" value="SPJ32957.1"/>
    <property type="molecule type" value="Genomic_DNA"/>
</dbReference>
<comment type="similarity">
    <text evidence="1 7">Belongs to the CcmH/CycL/Ccl2/NrfF family.</text>
</comment>
<evidence type="ECO:0000259" key="8">
    <source>
        <dbReference type="Pfam" id="PF03918"/>
    </source>
</evidence>
<feature type="chain" id="PRO_5015218474" description="Cytochrome c-type biogenesis protein" evidence="7">
    <location>
        <begin position="26"/>
        <end position="166"/>
    </location>
</feature>
<dbReference type="RefSeq" id="WP_108841737.1">
    <property type="nucleotide sequence ID" value="NZ_ONZI01000001.1"/>
</dbReference>
<keyword evidence="7" id="KW-0812">Transmembrane</keyword>
<evidence type="ECO:0000256" key="7">
    <source>
        <dbReference type="RuleBase" id="RU364112"/>
    </source>
</evidence>
<dbReference type="Pfam" id="PF03918">
    <property type="entry name" value="CcmH"/>
    <property type="match status" value="1"/>
</dbReference>
<dbReference type="PANTHER" id="PTHR47870">
    <property type="entry name" value="CYTOCHROME C-TYPE BIOGENESIS PROTEIN CCMH"/>
    <property type="match status" value="1"/>
</dbReference>
<dbReference type="InterPro" id="IPR038297">
    <property type="entry name" value="CcmH/CycL/NrfF/Ccl2_sf"/>
</dbReference>
<evidence type="ECO:0000256" key="2">
    <source>
        <dbReference type="ARBA" id="ARBA00022617"/>
    </source>
</evidence>
<organism evidence="9 10">
    <name type="scientific">Kushneria phyllosphaerae</name>
    <dbReference type="NCBI Taxonomy" id="2100822"/>
    <lineage>
        <taxon>Bacteria</taxon>
        <taxon>Pseudomonadati</taxon>
        <taxon>Pseudomonadota</taxon>
        <taxon>Gammaproteobacteria</taxon>
        <taxon>Oceanospirillales</taxon>
        <taxon>Halomonadaceae</taxon>
        <taxon>Kushneria</taxon>
    </lineage>
</organism>
<dbReference type="InterPro" id="IPR005616">
    <property type="entry name" value="CcmH/CycL/Ccl2/NrfF_N"/>
</dbReference>
<dbReference type="OrthoDB" id="9804975at2"/>
<evidence type="ECO:0000313" key="9">
    <source>
        <dbReference type="EMBL" id="SPJ32957.1"/>
    </source>
</evidence>
<keyword evidence="5" id="KW-0201">Cytochrome c-type biogenesis</keyword>
<name>A0A2R8CJ66_9GAMM</name>
<dbReference type="InterPro" id="IPR051263">
    <property type="entry name" value="C-type_cytochrome_biogenesis"/>
</dbReference>
<evidence type="ECO:0000256" key="5">
    <source>
        <dbReference type="ARBA" id="ARBA00022748"/>
    </source>
</evidence>
<gene>
    <name evidence="9" type="primary">ccmH</name>
    <name evidence="9" type="ORF">KSP9073_00959</name>
</gene>
<keyword evidence="10" id="KW-1185">Reference proteome</keyword>
<proteinExistence type="inferred from homology"/>
<evidence type="ECO:0000256" key="3">
    <source>
        <dbReference type="ARBA" id="ARBA00022723"/>
    </source>
</evidence>
<keyword evidence="3 7" id="KW-0479">Metal-binding</keyword>
<feature type="signal peptide" evidence="7">
    <location>
        <begin position="1"/>
        <end position="25"/>
    </location>
</feature>
<protein>
    <recommendedName>
        <fullName evidence="7">Cytochrome c-type biogenesis protein</fullName>
    </recommendedName>
</protein>
<dbReference type="CDD" id="cd16378">
    <property type="entry name" value="CcmH_N"/>
    <property type="match status" value="1"/>
</dbReference>
<keyword evidence="7" id="KW-1133">Transmembrane helix</keyword>
<accession>A0A2R8CJ66</accession>
<keyword evidence="7" id="KW-0472">Membrane</keyword>
<feature type="domain" description="CcmH/CycL/Ccl2/NrfF N-terminal" evidence="8">
    <location>
        <begin position="14"/>
        <end position="152"/>
    </location>
</feature>
<dbReference type="GO" id="GO:0005886">
    <property type="term" value="C:plasma membrane"/>
    <property type="evidence" value="ECO:0007669"/>
    <property type="project" value="TreeGrafter"/>
</dbReference>
<dbReference type="GO" id="GO:0017004">
    <property type="term" value="P:cytochrome complex assembly"/>
    <property type="evidence" value="ECO:0007669"/>
    <property type="project" value="UniProtKB-KW"/>
</dbReference>